<dbReference type="Proteomes" id="UP000824073">
    <property type="component" value="Unassembled WGS sequence"/>
</dbReference>
<dbReference type="GO" id="GO:0051287">
    <property type="term" value="F:NAD binding"/>
    <property type="evidence" value="ECO:0007669"/>
    <property type="project" value="InterPro"/>
</dbReference>
<evidence type="ECO:0000313" key="8">
    <source>
        <dbReference type="Proteomes" id="UP000824073"/>
    </source>
</evidence>
<dbReference type="InterPro" id="IPR036291">
    <property type="entry name" value="NAD(P)-bd_dom_sf"/>
</dbReference>
<evidence type="ECO:0000259" key="5">
    <source>
        <dbReference type="Pfam" id="PF00389"/>
    </source>
</evidence>
<evidence type="ECO:0000256" key="2">
    <source>
        <dbReference type="ARBA" id="ARBA00023002"/>
    </source>
</evidence>
<dbReference type="PANTHER" id="PTHR43333">
    <property type="entry name" value="2-HACID_DH_C DOMAIN-CONTAINING PROTEIN"/>
    <property type="match status" value="1"/>
</dbReference>
<organism evidence="7 8">
    <name type="scientific">Candidatus Ventrousia excrementavium</name>
    <dbReference type="NCBI Taxonomy" id="2840961"/>
    <lineage>
        <taxon>Bacteria</taxon>
        <taxon>Bacillati</taxon>
        <taxon>Bacillota</taxon>
        <taxon>Clostridia</taxon>
        <taxon>Eubacteriales</taxon>
        <taxon>Clostridiaceae</taxon>
        <taxon>Clostridiaceae incertae sedis</taxon>
        <taxon>Candidatus Ventrousia</taxon>
    </lineage>
</organism>
<proteinExistence type="inferred from homology"/>
<keyword evidence="2 4" id="KW-0560">Oxidoreductase</keyword>
<sequence>MNRKITAAVAFDTPERRVRIDASAQKLGFEVHWVENGKVTAEDVQDCEIFFGMLPPELLRQAKSLKWLQCSFAGVDCYADQAQYAENIAITNASGAYGITISEHMVVTLLMLMRRMPEYHEMQKKREWYCVGQIKSVMNSVITVVGVGDIGSNFAKRVLPMGAFVRGVRRTEGPKPDFVDEIYTVDRLDEAITGADVVALCLPGTGETRRLFDHERMLKMKPGAILMNVGRGNAVDLLALDELLRSGHLGGAAIDVTEPEPLPPEHPLWTAPHALITPHISGNTSLPLTCDIIVDIFLDNLERYSKGQALQHLVNLKMGY</sequence>
<reference evidence="7" key="2">
    <citation type="journal article" date="2021" name="PeerJ">
        <title>Extensive microbial diversity within the chicken gut microbiome revealed by metagenomics and culture.</title>
        <authorList>
            <person name="Gilroy R."/>
            <person name="Ravi A."/>
            <person name="Getino M."/>
            <person name="Pursley I."/>
            <person name="Horton D.L."/>
            <person name="Alikhan N.F."/>
            <person name="Baker D."/>
            <person name="Gharbi K."/>
            <person name="Hall N."/>
            <person name="Watson M."/>
            <person name="Adriaenssens E.M."/>
            <person name="Foster-Nyarko E."/>
            <person name="Jarju S."/>
            <person name="Secka A."/>
            <person name="Antonio M."/>
            <person name="Oren A."/>
            <person name="Chaudhuri R.R."/>
            <person name="La Ragione R."/>
            <person name="Hildebrand F."/>
            <person name="Pallen M.J."/>
        </authorList>
    </citation>
    <scope>NUCLEOTIDE SEQUENCE</scope>
    <source>
        <strain evidence="7">CHK191-8634</strain>
    </source>
</reference>
<feature type="domain" description="D-isomer specific 2-hydroxyacid dehydrogenase catalytic" evidence="5">
    <location>
        <begin position="29"/>
        <end position="315"/>
    </location>
</feature>
<evidence type="ECO:0000256" key="4">
    <source>
        <dbReference type="RuleBase" id="RU003719"/>
    </source>
</evidence>
<reference evidence="7" key="1">
    <citation type="submission" date="2020-10" db="EMBL/GenBank/DDBJ databases">
        <authorList>
            <person name="Gilroy R."/>
        </authorList>
    </citation>
    <scope>NUCLEOTIDE SEQUENCE</scope>
    <source>
        <strain evidence="7">CHK191-8634</strain>
    </source>
</reference>
<evidence type="ECO:0000256" key="1">
    <source>
        <dbReference type="ARBA" id="ARBA00005854"/>
    </source>
</evidence>
<dbReference type="AlphaFoldDB" id="A0A9D1ITC5"/>
<keyword evidence="3" id="KW-0520">NAD</keyword>
<comment type="similarity">
    <text evidence="1 4">Belongs to the D-isomer specific 2-hydroxyacid dehydrogenase family.</text>
</comment>
<dbReference type="SUPFAM" id="SSF51735">
    <property type="entry name" value="NAD(P)-binding Rossmann-fold domains"/>
    <property type="match status" value="1"/>
</dbReference>
<comment type="caution">
    <text evidence="7">The sequence shown here is derived from an EMBL/GenBank/DDBJ whole genome shotgun (WGS) entry which is preliminary data.</text>
</comment>
<evidence type="ECO:0000256" key="3">
    <source>
        <dbReference type="ARBA" id="ARBA00023027"/>
    </source>
</evidence>
<evidence type="ECO:0000259" key="6">
    <source>
        <dbReference type="Pfam" id="PF02826"/>
    </source>
</evidence>
<dbReference type="InterPro" id="IPR006140">
    <property type="entry name" value="D-isomer_DH_NAD-bd"/>
</dbReference>
<dbReference type="EMBL" id="DVMR01000015">
    <property type="protein sequence ID" value="HIU42977.1"/>
    <property type="molecule type" value="Genomic_DNA"/>
</dbReference>
<accession>A0A9D1ITC5</accession>
<evidence type="ECO:0000313" key="7">
    <source>
        <dbReference type="EMBL" id="HIU42977.1"/>
    </source>
</evidence>
<dbReference type="Pfam" id="PF02826">
    <property type="entry name" value="2-Hacid_dh_C"/>
    <property type="match status" value="1"/>
</dbReference>
<dbReference type="SUPFAM" id="SSF52283">
    <property type="entry name" value="Formate/glycerate dehydrogenase catalytic domain-like"/>
    <property type="match status" value="1"/>
</dbReference>
<dbReference type="Pfam" id="PF00389">
    <property type="entry name" value="2-Hacid_dh"/>
    <property type="match status" value="1"/>
</dbReference>
<dbReference type="CDD" id="cd05300">
    <property type="entry name" value="2-Hacid_dh_1"/>
    <property type="match status" value="1"/>
</dbReference>
<dbReference type="PANTHER" id="PTHR43333:SF1">
    <property type="entry name" value="D-ISOMER SPECIFIC 2-HYDROXYACID DEHYDROGENASE NAD-BINDING DOMAIN-CONTAINING PROTEIN"/>
    <property type="match status" value="1"/>
</dbReference>
<name>A0A9D1ITC5_9CLOT</name>
<dbReference type="InterPro" id="IPR006139">
    <property type="entry name" value="D-isomer_2_OHA_DH_cat_dom"/>
</dbReference>
<dbReference type="Gene3D" id="3.40.50.720">
    <property type="entry name" value="NAD(P)-binding Rossmann-like Domain"/>
    <property type="match status" value="2"/>
</dbReference>
<dbReference type="GO" id="GO:0016616">
    <property type="term" value="F:oxidoreductase activity, acting on the CH-OH group of donors, NAD or NADP as acceptor"/>
    <property type="evidence" value="ECO:0007669"/>
    <property type="project" value="InterPro"/>
</dbReference>
<protein>
    <submittedName>
        <fullName evidence="7">D-2-hydroxyacid dehydrogenase</fullName>
    </submittedName>
</protein>
<gene>
    <name evidence="7" type="ORF">IAB67_01625</name>
</gene>
<feature type="domain" description="D-isomer specific 2-hydroxyacid dehydrogenase NAD-binding" evidence="6">
    <location>
        <begin position="108"/>
        <end position="281"/>
    </location>
</feature>